<dbReference type="AlphaFoldDB" id="A0A1U7D2F9"/>
<dbReference type="EMBL" id="CP014796">
    <property type="protein sequence ID" value="APX22347.1"/>
    <property type="molecule type" value="Genomic_DNA"/>
</dbReference>
<dbReference type="KEGG" id="tpro:Ga0080559_TMP1551"/>
<reference evidence="1 2" key="1">
    <citation type="submission" date="2016-03" db="EMBL/GenBank/DDBJ databases">
        <title>Deep-sea bacteria in the southern Pacific.</title>
        <authorList>
            <person name="Tang K."/>
        </authorList>
    </citation>
    <scope>NUCLEOTIDE SEQUENCE [LARGE SCALE GENOMIC DNA]</scope>
    <source>
        <strain evidence="1 2">JLT2016</strain>
    </source>
</reference>
<evidence type="ECO:0000313" key="1">
    <source>
        <dbReference type="EMBL" id="APX22347.1"/>
    </source>
</evidence>
<dbReference type="Proteomes" id="UP000186559">
    <property type="component" value="Chromosome"/>
</dbReference>
<name>A0A1U7D2F9_9RHOB</name>
<keyword evidence="2" id="KW-1185">Reference proteome</keyword>
<sequence>MRRTTCRASPQLAVMVKLSGETLRFSGKRRSDPTCNFLPFTPRRC</sequence>
<accession>A0A1U7D2F9</accession>
<organism evidence="1 2">
    <name type="scientific">Salipiger profundus</name>
    <dbReference type="NCBI Taxonomy" id="1229727"/>
    <lineage>
        <taxon>Bacteria</taxon>
        <taxon>Pseudomonadati</taxon>
        <taxon>Pseudomonadota</taxon>
        <taxon>Alphaproteobacteria</taxon>
        <taxon>Rhodobacterales</taxon>
        <taxon>Roseobacteraceae</taxon>
        <taxon>Salipiger</taxon>
    </lineage>
</organism>
<dbReference type="STRING" id="1229727.Ga0080559_TMP1551"/>
<evidence type="ECO:0000313" key="2">
    <source>
        <dbReference type="Proteomes" id="UP000186559"/>
    </source>
</evidence>
<protein>
    <submittedName>
        <fullName evidence="1">Uncharacterized protein</fullName>
    </submittedName>
</protein>
<proteinExistence type="predicted"/>
<gene>
    <name evidence="1" type="ORF">Ga0080559_TMP1551</name>
</gene>